<protein>
    <recommendedName>
        <fullName evidence="7">Virilizer N-terminal domain-containing protein</fullName>
    </recommendedName>
</protein>
<name>A0A067MB89_BOTB1</name>
<comment type="subcellular location">
    <subcellularLocation>
        <location evidence="1">Nucleus</location>
    </subcellularLocation>
</comment>
<dbReference type="InterPro" id="IPR026736">
    <property type="entry name" value="Virilizer"/>
</dbReference>
<sequence length="1179" mass="130167">MLLLWSPALKPAGESSLAAIRFGAAVQLRSIRIVPDGVAPFAQMPDEVGQTLPHSFDLDLYINAQPLPTVSEPKPKATNVLIPLSLRYSGQLADFKLDVPQDISSRLLIVKGSFNTLSIAVYGEYAPQTPTDAAGPPSYSPKLIQVIEHQPLSSVLDIASTQNPASLARQVLASWPGAPSLSEITRRLSCYRAVGSSVAEPDVLQADLERCLNSESEGGEWLEQAVATLRLPVSEATPEELLSQFFGKFRSCLSDTLEEDQTSFLLEILHSSAWQPVCVAQSFLETCDFTELFEKSPLDENFLLRLRDTCASPHIAQYFGSSERIVEALSQTRDNTRAREEVQKLAGDVLIRIHGWDTISRLLSGDDADLDAAIRWLKGLTDDESAFGLFMSNLFSTALPQPPSKPQPHLPELNLGFPCTRPGRASKEDFFTFLRVYIGVAALGLVFAWAVEDQAEPVYARILPIFQIWQSEGGYREIINHIIPSHPMFSSFATLLDLRSNPKLVVNVESVLSCLLEQPSVVRRKFIPDLIELYGSSLMSRVDAASTEEILTLARGGLEDALRTIFNTQIPDAFGSRSLYPYHLALIMVEHSCATSEDGTASVIGTILRSGRHGFIYHLLDALVHTTELLRTHIATPDQASISPSTFSRVMSISATSLRVIEYFLPMQPLPSRTVIELTRAMILAFGLAESTGRLQIYESPSAALRDGCVSVMRALVVSPGVLSLTSRALETLLTHVFTEELDEPVSALKTIENFLDLILPLPADEDSAVWTKQIILLTAELPRFLLALDIDDRLHLAKRLIEIDRDDLGMAAWIVRECIKSAEAAFHRYVNAAHSMEDRAARAELALFHISSTFDFLYRLTDGNMNLTTEIIEDAPTADALERVFKLLFEHEVIIISVVDFARHIASSSSGLPRPELESALILTMMRTLRAQSSPYPPFALLSDSWGVLQKSSGAFGFADIEQMFLELGLVLSHIVGDEQIVVECAAVLVSMLEWFGQRSNRLVGLSDTTFEKFHERAVAVLEPAQTDTLNHLRYQLRFSDSPPAHPIMVQNIQETVSTTIQSLQEGFARTPSIPSTPPRRPGALHPDVIEMTSLSPLTLFRSPANVVPSMSRTYKTYSKNDFRQLRTSPLANTSRPPSMHVDDYELGASPTRVPMQLPQSGLGSPLMFSHGLPPPQQ</sequence>
<gene>
    <name evidence="8" type="ORF">BOTBODRAFT_37524</name>
</gene>
<dbReference type="GO" id="GO:0008380">
    <property type="term" value="P:RNA splicing"/>
    <property type="evidence" value="ECO:0007669"/>
    <property type="project" value="UniProtKB-KW"/>
</dbReference>
<evidence type="ECO:0000313" key="8">
    <source>
        <dbReference type="EMBL" id="KDQ08831.1"/>
    </source>
</evidence>
<dbReference type="STRING" id="930990.A0A067MB89"/>
<comment type="similarity">
    <text evidence="2">Belongs to the vir family.</text>
</comment>
<proteinExistence type="inferred from homology"/>
<evidence type="ECO:0000256" key="2">
    <source>
        <dbReference type="ARBA" id="ARBA00008371"/>
    </source>
</evidence>
<feature type="compositionally biased region" description="Polar residues" evidence="6">
    <location>
        <begin position="1127"/>
        <end position="1138"/>
    </location>
</feature>
<dbReference type="OrthoDB" id="2011702at2759"/>
<dbReference type="PANTHER" id="PTHR23185:SF0">
    <property type="entry name" value="PROTEIN VIRILIZER HOMOLOG"/>
    <property type="match status" value="1"/>
</dbReference>
<dbReference type="GO" id="GO:0005634">
    <property type="term" value="C:nucleus"/>
    <property type="evidence" value="ECO:0007669"/>
    <property type="project" value="UniProtKB-SubCell"/>
</dbReference>
<dbReference type="AlphaFoldDB" id="A0A067MB89"/>
<feature type="domain" description="Virilizer N-terminal" evidence="7">
    <location>
        <begin position="13"/>
        <end position="142"/>
    </location>
</feature>
<reference evidence="9" key="1">
    <citation type="journal article" date="2014" name="Proc. Natl. Acad. Sci. U.S.A.">
        <title>Extensive sampling of basidiomycete genomes demonstrates inadequacy of the white-rot/brown-rot paradigm for wood decay fungi.</title>
        <authorList>
            <person name="Riley R."/>
            <person name="Salamov A.A."/>
            <person name="Brown D.W."/>
            <person name="Nagy L.G."/>
            <person name="Floudas D."/>
            <person name="Held B.W."/>
            <person name="Levasseur A."/>
            <person name="Lombard V."/>
            <person name="Morin E."/>
            <person name="Otillar R."/>
            <person name="Lindquist E.A."/>
            <person name="Sun H."/>
            <person name="LaButti K.M."/>
            <person name="Schmutz J."/>
            <person name="Jabbour D."/>
            <person name="Luo H."/>
            <person name="Baker S.E."/>
            <person name="Pisabarro A.G."/>
            <person name="Walton J.D."/>
            <person name="Blanchette R.A."/>
            <person name="Henrissat B."/>
            <person name="Martin F."/>
            <person name="Cullen D."/>
            <person name="Hibbett D.S."/>
            <person name="Grigoriev I.V."/>
        </authorList>
    </citation>
    <scope>NUCLEOTIDE SEQUENCE [LARGE SCALE GENOMIC DNA]</scope>
    <source>
        <strain evidence="9">FD-172 SS1</strain>
    </source>
</reference>
<dbReference type="GO" id="GO:0006397">
    <property type="term" value="P:mRNA processing"/>
    <property type="evidence" value="ECO:0007669"/>
    <property type="project" value="UniProtKB-KW"/>
</dbReference>
<organism evidence="8 9">
    <name type="scientific">Botryobasidium botryosum (strain FD-172 SS1)</name>
    <dbReference type="NCBI Taxonomy" id="930990"/>
    <lineage>
        <taxon>Eukaryota</taxon>
        <taxon>Fungi</taxon>
        <taxon>Dikarya</taxon>
        <taxon>Basidiomycota</taxon>
        <taxon>Agaricomycotina</taxon>
        <taxon>Agaricomycetes</taxon>
        <taxon>Cantharellales</taxon>
        <taxon>Botryobasidiaceae</taxon>
        <taxon>Botryobasidium</taxon>
    </lineage>
</organism>
<accession>A0A067MB89</accession>
<dbReference type="InParanoid" id="A0A067MB89"/>
<dbReference type="GO" id="GO:0036396">
    <property type="term" value="C:RNA N6-methyladenosine methyltransferase complex"/>
    <property type="evidence" value="ECO:0007669"/>
    <property type="project" value="TreeGrafter"/>
</dbReference>
<feature type="region of interest" description="Disordered" evidence="6">
    <location>
        <begin position="1127"/>
        <end position="1179"/>
    </location>
</feature>
<dbReference type="InterPro" id="IPR031801">
    <property type="entry name" value="VIR_N"/>
</dbReference>
<dbReference type="PANTHER" id="PTHR23185">
    <property type="entry name" value="PROTEIN VIRILIZER HOMOLOG"/>
    <property type="match status" value="1"/>
</dbReference>
<evidence type="ECO:0000256" key="5">
    <source>
        <dbReference type="ARBA" id="ARBA00023242"/>
    </source>
</evidence>
<keyword evidence="9" id="KW-1185">Reference proteome</keyword>
<evidence type="ECO:0000259" key="7">
    <source>
        <dbReference type="Pfam" id="PF15912"/>
    </source>
</evidence>
<dbReference type="Pfam" id="PF15912">
    <property type="entry name" value="VIR_N"/>
    <property type="match status" value="1"/>
</dbReference>
<dbReference type="HOGENOM" id="CLU_008184_0_0_1"/>
<evidence type="ECO:0000313" key="9">
    <source>
        <dbReference type="Proteomes" id="UP000027195"/>
    </source>
</evidence>
<keyword evidence="5" id="KW-0539">Nucleus</keyword>
<dbReference type="Proteomes" id="UP000027195">
    <property type="component" value="Unassembled WGS sequence"/>
</dbReference>
<evidence type="ECO:0000256" key="6">
    <source>
        <dbReference type="SAM" id="MobiDB-lite"/>
    </source>
</evidence>
<evidence type="ECO:0000256" key="3">
    <source>
        <dbReference type="ARBA" id="ARBA00022664"/>
    </source>
</evidence>
<keyword evidence="3" id="KW-0507">mRNA processing</keyword>
<evidence type="ECO:0000256" key="4">
    <source>
        <dbReference type="ARBA" id="ARBA00023187"/>
    </source>
</evidence>
<evidence type="ECO:0000256" key="1">
    <source>
        <dbReference type="ARBA" id="ARBA00004123"/>
    </source>
</evidence>
<dbReference type="GO" id="GO:0003723">
    <property type="term" value="F:RNA binding"/>
    <property type="evidence" value="ECO:0007669"/>
    <property type="project" value="TreeGrafter"/>
</dbReference>
<dbReference type="EMBL" id="KL198085">
    <property type="protein sequence ID" value="KDQ08831.1"/>
    <property type="molecule type" value="Genomic_DNA"/>
</dbReference>
<keyword evidence="4" id="KW-0508">mRNA splicing</keyword>